<dbReference type="InterPro" id="IPR000290">
    <property type="entry name" value="Colicin_pyocin"/>
</dbReference>
<sequence length="93" mass="10486">MFLDKQRIEDFTESEFLQLINEFFSETNDLEGAQLEKYLSTLASHFETVTGHPAGYGLIYYPDQNGIEDSPEAVLNEVKAWRAAHGLPSFKAG</sequence>
<gene>
    <name evidence="3" type="ORF">F2A38_19770</name>
</gene>
<dbReference type="Gene3D" id="1.10.1200.20">
    <property type="entry name" value="Colicin E immunity protein"/>
    <property type="match status" value="1"/>
</dbReference>
<dbReference type="Pfam" id="PF01320">
    <property type="entry name" value="Colicin_Pyocin"/>
    <property type="match status" value="1"/>
</dbReference>
<evidence type="ECO:0000313" key="3">
    <source>
        <dbReference type="EMBL" id="KAA5840090.1"/>
    </source>
</evidence>
<dbReference type="GO" id="GO:0015643">
    <property type="term" value="F:toxic substance binding"/>
    <property type="evidence" value="ECO:0007669"/>
    <property type="project" value="InterPro"/>
</dbReference>
<dbReference type="PRINTS" id="PR01299">
    <property type="entry name" value="PYOCIN"/>
</dbReference>
<accession>A0AB34C4Q3</accession>
<dbReference type="SUPFAM" id="SSF47345">
    <property type="entry name" value="Colicin E immunity proteins"/>
    <property type="match status" value="1"/>
</dbReference>
<protein>
    <submittedName>
        <fullName evidence="3">Bacteriocin immunity protein</fullName>
    </submittedName>
</protein>
<comment type="caution">
    <text evidence="3">The sequence shown here is derived from an EMBL/GenBank/DDBJ whole genome shotgun (WGS) entry which is preliminary data.</text>
</comment>
<dbReference type="GO" id="GO:0030153">
    <property type="term" value="P:bacteriocin immunity"/>
    <property type="evidence" value="ECO:0007669"/>
    <property type="project" value="UniProtKB-KW"/>
</dbReference>
<reference evidence="3 4" key="1">
    <citation type="submission" date="2019-09" db="EMBL/GenBank/DDBJ databases">
        <authorList>
            <person name="Vacheron J."/>
            <person name="Dubost A."/>
            <person name="Prigent-Combaret C."/>
            <person name="Muller D."/>
        </authorList>
    </citation>
    <scope>NUCLEOTIDE SEQUENCE [LARGE SCALE GENOMIC DNA]</scope>
    <source>
        <strain evidence="3 4">JV497</strain>
    </source>
</reference>
<evidence type="ECO:0000256" key="1">
    <source>
        <dbReference type="ARBA" id="ARBA00009346"/>
    </source>
</evidence>
<evidence type="ECO:0000256" key="2">
    <source>
        <dbReference type="ARBA" id="ARBA00023025"/>
    </source>
</evidence>
<dbReference type="Proteomes" id="UP000323924">
    <property type="component" value="Unassembled WGS sequence"/>
</dbReference>
<dbReference type="CDD" id="cd16363">
    <property type="entry name" value="Col_Im_like"/>
    <property type="match status" value="1"/>
</dbReference>
<keyword evidence="2" id="KW-0079">Bacteriocin immunity</keyword>
<dbReference type="EMBL" id="VWPC01000020">
    <property type="protein sequence ID" value="KAA5840090.1"/>
    <property type="molecule type" value="Genomic_DNA"/>
</dbReference>
<organism evidence="3 4">
    <name type="scientific">Pseudomonas chlororaphis</name>
    <dbReference type="NCBI Taxonomy" id="587753"/>
    <lineage>
        <taxon>Bacteria</taxon>
        <taxon>Pseudomonadati</taxon>
        <taxon>Pseudomonadota</taxon>
        <taxon>Gammaproteobacteria</taxon>
        <taxon>Pseudomonadales</taxon>
        <taxon>Pseudomonadaceae</taxon>
        <taxon>Pseudomonas</taxon>
    </lineage>
</organism>
<name>A0AB34C4Q3_9PSED</name>
<dbReference type="InterPro" id="IPR035900">
    <property type="entry name" value="Colicin_E_sf"/>
</dbReference>
<evidence type="ECO:0000313" key="4">
    <source>
        <dbReference type="Proteomes" id="UP000323924"/>
    </source>
</evidence>
<dbReference type="AlphaFoldDB" id="A0AB34C4Q3"/>
<proteinExistence type="inferred from homology"/>
<comment type="similarity">
    <text evidence="1">Belongs to the colicins ColE2/ColE8/ColE9 and pyocins S1/S2 family.</text>
</comment>
<dbReference type="RefSeq" id="WP_150052304.1">
    <property type="nucleotide sequence ID" value="NZ_VWPC01000020.1"/>
</dbReference>